<dbReference type="AlphaFoldDB" id="A0A0E9PSC8"/>
<accession>A0A0E9PSC8</accession>
<protein>
    <submittedName>
        <fullName evidence="1">Uncharacterized protein</fullName>
    </submittedName>
</protein>
<reference evidence="1" key="1">
    <citation type="submission" date="2014-11" db="EMBL/GenBank/DDBJ databases">
        <authorList>
            <person name="Amaro Gonzalez C."/>
        </authorList>
    </citation>
    <scope>NUCLEOTIDE SEQUENCE</scope>
</reference>
<sequence length="31" mass="3509">MVYKSKNSMIWNPVPQNLVTITALGYLSNLL</sequence>
<organism evidence="1">
    <name type="scientific">Anguilla anguilla</name>
    <name type="common">European freshwater eel</name>
    <name type="synonym">Muraena anguilla</name>
    <dbReference type="NCBI Taxonomy" id="7936"/>
    <lineage>
        <taxon>Eukaryota</taxon>
        <taxon>Metazoa</taxon>
        <taxon>Chordata</taxon>
        <taxon>Craniata</taxon>
        <taxon>Vertebrata</taxon>
        <taxon>Euteleostomi</taxon>
        <taxon>Actinopterygii</taxon>
        <taxon>Neopterygii</taxon>
        <taxon>Teleostei</taxon>
        <taxon>Anguilliformes</taxon>
        <taxon>Anguillidae</taxon>
        <taxon>Anguilla</taxon>
    </lineage>
</organism>
<name>A0A0E9PSC8_ANGAN</name>
<dbReference type="EMBL" id="GBXM01101839">
    <property type="protein sequence ID" value="JAH06738.1"/>
    <property type="molecule type" value="Transcribed_RNA"/>
</dbReference>
<proteinExistence type="predicted"/>
<evidence type="ECO:0000313" key="1">
    <source>
        <dbReference type="EMBL" id="JAH06738.1"/>
    </source>
</evidence>
<reference evidence="1" key="2">
    <citation type="journal article" date="2015" name="Fish Shellfish Immunol.">
        <title>Early steps in the European eel (Anguilla anguilla)-Vibrio vulnificus interaction in the gills: Role of the RtxA13 toxin.</title>
        <authorList>
            <person name="Callol A."/>
            <person name="Pajuelo D."/>
            <person name="Ebbesson L."/>
            <person name="Teles M."/>
            <person name="MacKenzie S."/>
            <person name="Amaro C."/>
        </authorList>
    </citation>
    <scope>NUCLEOTIDE SEQUENCE</scope>
</reference>